<organism evidence="3 4">
    <name type="scientific">Flavobacterium litorale</name>
    <dbReference type="NCBI Taxonomy" id="2856519"/>
    <lineage>
        <taxon>Bacteria</taxon>
        <taxon>Pseudomonadati</taxon>
        <taxon>Bacteroidota</taxon>
        <taxon>Flavobacteriia</taxon>
        <taxon>Flavobacteriales</taxon>
        <taxon>Flavobacteriaceae</taxon>
        <taxon>Flavobacterium</taxon>
    </lineage>
</organism>
<protein>
    <submittedName>
        <fullName evidence="3">Uncharacterized protein</fullName>
    </submittedName>
</protein>
<evidence type="ECO:0000313" key="4">
    <source>
        <dbReference type="Proteomes" id="UP000825381"/>
    </source>
</evidence>
<gene>
    <name evidence="3" type="ORF">K1I41_04815</name>
</gene>
<keyword evidence="4" id="KW-1185">Reference proteome</keyword>
<feature type="compositionally biased region" description="Polar residues" evidence="1">
    <location>
        <begin position="208"/>
        <end position="217"/>
    </location>
</feature>
<sequence>MRYTLFILTAFLSLALASCADDNEKRLAEALEAEQRNDSILKVISSNWQFDVPEPTKKVKERTSDWNEWKQFRAELDQKPTGILTAYQQKTEKLIKEIGDLKTSIPPFFNEPEVRSRIAVLDTKTKSLYTYITLNAVQCDKVIPLIDEIAHETAAIQAQLDELIRISEIPTEIGEAQMLRARDTLRMANPETAPQPSILPPKAVDLKPNTNMPTGNR</sequence>
<feature type="chain" id="PRO_5045266223" evidence="2">
    <location>
        <begin position="21"/>
        <end position="217"/>
    </location>
</feature>
<accession>A0ABX8VDW2</accession>
<evidence type="ECO:0000256" key="2">
    <source>
        <dbReference type="SAM" id="SignalP"/>
    </source>
</evidence>
<evidence type="ECO:0000313" key="3">
    <source>
        <dbReference type="EMBL" id="QYJ69216.1"/>
    </source>
</evidence>
<name>A0ABX8VDW2_9FLAO</name>
<evidence type="ECO:0000256" key="1">
    <source>
        <dbReference type="SAM" id="MobiDB-lite"/>
    </source>
</evidence>
<dbReference type="RefSeq" id="WP_220641551.1">
    <property type="nucleotide sequence ID" value="NZ_CP080429.1"/>
</dbReference>
<dbReference type="PROSITE" id="PS51257">
    <property type="entry name" value="PROKAR_LIPOPROTEIN"/>
    <property type="match status" value="1"/>
</dbReference>
<dbReference type="Proteomes" id="UP000825381">
    <property type="component" value="Chromosome"/>
</dbReference>
<reference evidence="3 4" key="1">
    <citation type="submission" date="2021-07" db="EMBL/GenBank/DDBJ databases">
        <title>Flavobacterium WSW3-B6 sp.nov, isolated from seaweed.</title>
        <authorList>
            <person name="Muhammad N."/>
            <person name="Ho H."/>
            <person name="Lee Y.-J."/>
            <person name="Nguyen T."/>
            <person name="Ho J."/>
            <person name="Kim S.-G."/>
        </authorList>
    </citation>
    <scope>NUCLEOTIDE SEQUENCE [LARGE SCALE GENOMIC DNA]</scope>
    <source>
        <strain evidence="3 4">WSW3-B6</strain>
    </source>
</reference>
<proteinExistence type="predicted"/>
<feature type="signal peptide" evidence="2">
    <location>
        <begin position="1"/>
        <end position="20"/>
    </location>
</feature>
<feature type="region of interest" description="Disordered" evidence="1">
    <location>
        <begin position="190"/>
        <end position="217"/>
    </location>
</feature>
<dbReference type="EMBL" id="CP080429">
    <property type="protein sequence ID" value="QYJ69216.1"/>
    <property type="molecule type" value="Genomic_DNA"/>
</dbReference>
<keyword evidence="2" id="KW-0732">Signal</keyword>